<evidence type="ECO:0000313" key="3">
    <source>
        <dbReference type="Proteomes" id="UP000299102"/>
    </source>
</evidence>
<sequence>MYQNEWIYRISTNSLTGDQWAKAINAAPLRNRQLLLAYRRHRRIIVCAVTGSSGAHLRCSLNKSGVTTELDYRPLHLTGCRCLRSPPPFPAGRGREGCDSGPRGPETPGRDTSVDATAATATIDPLYLPTANLLDDNTINHTPHGLLVDI</sequence>
<reference evidence="2 3" key="1">
    <citation type="journal article" date="2019" name="Commun. Biol.">
        <title>The bagworm genome reveals a unique fibroin gene that provides high tensile strength.</title>
        <authorList>
            <person name="Kono N."/>
            <person name="Nakamura H."/>
            <person name="Ohtoshi R."/>
            <person name="Tomita M."/>
            <person name="Numata K."/>
            <person name="Arakawa K."/>
        </authorList>
    </citation>
    <scope>NUCLEOTIDE SEQUENCE [LARGE SCALE GENOMIC DNA]</scope>
</reference>
<organism evidence="2 3">
    <name type="scientific">Eumeta variegata</name>
    <name type="common">Bagworm moth</name>
    <name type="synonym">Eumeta japonica</name>
    <dbReference type="NCBI Taxonomy" id="151549"/>
    <lineage>
        <taxon>Eukaryota</taxon>
        <taxon>Metazoa</taxon>
        <taxon>Ecdysozoa</taxon>
        <taxon>Arthropoda</taxon>
        <taxon>Hexapoda</taxon>
        <taxon>Insecta</taxon>
        <taxon>Pterygota</taxon>
        <taxon>Neoptera</taxon>
        <taxon>Endopterygota</taxon>
        <taxon>Lepidoptera</taxon>
        <taxon>Glossata</taxon>
        <taxon>Ditrysia</taxon>
        <taxon>Tineoidea</taxon>
        <taxon>Psychidae</taxon>
        <taxon>Oiketicinae</taxon>
        <taxon>Eumeta</taxon>
    </lineage>
</organism>
<name>A0A4C1TAD4_EUMVA</name>
<dbReference type="Proteomes" id="UP000299102">
    <property type="component" value="Unassembled WGS sequence"/>
</dbReference>
<evidence type="ECO:0000313" key="2">
    <source>
        <dbReference type="EMBL" id="GBP11412.1"/>
    </source>
</evidence>
<proteinExistence type="predicted"/>
<evidence type="ECO:0000256" key="1">
    <source>
        <dbReference type="SAM" id="MobiDB-lite"/>
    </source>
</evidence>
<keyword evidence="3" id="KW-1185">Reference proteome</keyword>
<dbReference type="AlphaFoldDB" id="A0A4C1TAD4"/>
<gene>
    <name evidence="2" type="ORF">EVAR_101702_1</name>
</gene>
<feature type="region of interest" description="Disordered" evidence="1">
    <location>
        <begin position="90"/>
        <end position="114"/>
    </location>
</feature>
<protein>
    <submittedName>
        <fullName evidence="2">Uncharacterized protein</fullName>
    </submittedName>
</protein>
<comment type="caution">
    <text evidence="2">The sequence shown here is derived from an EMBL/GenBank/DDBJ whole genome shotgun (WGS) entry which is preliminary data.</text>
</comment>
<dbReference type="EMBL" id="BGZK01004884">
    <property type="protein sequence ID" value="GBP11412.1"/>
    <property type="molecule type" value="Genomic_DNA"/>
</dbReference>
<accession>A0A4C1TAD4</accession>